<feature type="chain" id="PRO_5003232227" evidence="1">
    <location>
        <begin position="22"/>
        <end position="209"/>
    </location>
</feature>
<dbReference type="OrthoDB" id="116075at2"/>
<dbReference type="Proteomes" id="UP000006844">
    <property type="component" value="Chromosome"/>
</dbReference>
<protein>
    <submittedName>
        <fullName evidence="2">OmpA family protein</fullName>
    </submittedName>
</protein>
<sequence length="209" mass="22729">MRLTRILFSIVLMIMATTACAQAIPSGASELGQTVSKEYPIALSLRYSATISNAPPGTCGCFLMNGGSGEVLFYVWKHISLAADVTGNHTDLVPQSQQGLGLITYMAGPRYSFHPTRRLTLYGQFLVGGVHGFDSYFPRNNGRSSDVANSFAYSPGGGVEIGVKDWLSVRAVEGEYLSTHLPNDLNAYQHNLRLGSGVVFRFSTKRINR</sequence>
<evidence type="ECO:0000256" key="1">
    <source>
        <dbReference type="SAM" id="SignalP"/>
    </source>
</evidence>
<evidence type="ECO:0000313" key="2">
    <source>
        <dbReference type="EMBL" id="ADV81013.1"/>
    </source>
</evidence>
<evidence type="ECO:0000313" key="3">
    <source>
        <dbReference type="Proteomes" id="UP000006844"/>
    </source>
</evidence>
<organism evidence="2 3">
    <name type="scientific">Terriglobus saanensis (strain ATCC BAA-1853 / DSM 23119 / SP1PR4)</name>
    <dbReference type="NCBI Taxonomy" id="401053"/>
    <lineage>
        <taxon>Bacteria</taxon>
        <taxon>Pseudomonadati</taxon>
        <taxon>Acidobacteriota</taxon>
        <taxon>Terriglobia</taxon>
        <taxon>Terriglobales</taxon>
        <taxon>Acidobacteriaceae</taxon>
        <taxon>Terriglobus</taxon>
    </lineage>
</organism>
<feature type="signal peptide" evidence="1">
    <location>
        <begin position="1"/>
        <end position="21"/>
    </location>
</feature>
<keyword evidence="1" id="KW-0732">Signal</keyword>
<proteinExistence type="predicted"/>
<dbReference type="STRING" id="401053.AciPR4_0175"/>
<dbReference type="Gene3D" id="2.40.160.20">
    <property type="match status" value="1"/>
</dbReference>
<dbReference type="EMBL" id="CP002467">
    <property type="protein sequence ID" value="ADV81013.1"/>
    <property type="molecule type" value="Genomic_DNA"/>
</dbReference>
<dbReference type="eggNOG" id="COG3637">
    <property type="taxonomic scope" value="Bacteria"/>
</dbReference>
<dbReference type="SUPFAM" id="SSF56925">
    <property type="entry name" value="OMPA-like"/>
    <property type="match status" value="1"/>
</dbReference>
<dbReference type="PROSITE" id="PS51257">
    <property type="entry name" value="PROKAR_LIPOPROTEIN"/>
    <property type="match status" value="1"/>
</dbReference>
<keyword evidence="3" id="KW-1185">Reference proteome</keyword>
<dbReference type="InterPro" id="IPR011250">
    <property type="entry name" value="OMP/PagP_B-barrel"/>
</dbReference>
<dbReference type="KEGG" id="tsa:AciPR4_0175"/>
<gene>
    <name evidence="2" type="ordered locus">AciPR4_0175</name>
</gene>
<dbReference type="HOGENOM" id="CLU_114135_0_0_0"/>
<dbReference type="RefSeq" id="WP_013566746.1">
    <property type="nucleotide sequence ID" value="NC_014963.1"/>
</dbReference>
<name>E8UZT6_TERSS</name>
<dbReference type="AlphaFoldDB" id="E8UZT6"/>
<accession>E8UZT6</accession>
<reference evidence="2 3" key="1">
    <citation type="journal article" date="2012" name="Stand. Genomic Sci.">
        <title>Complete genome sequence of Terriglobus saanensis type strain SP1PR4(T), an Acidobacteria from tundra soil.</title>
        <authorList>
            <person name="Rawat S.R."/>
            <person name="Mannisto M.K."/>
            <person name="Starovoytov V."/>
            <person name="Goodwin L."/>
            <person name="Nolan M."/>
            <person name="Hauser L."/>
            <person name="Land M."/>
            <person name="Davenport K.W."/>
            <person name="Woyke T."/>
            <person name="Haggblom M.M."/>
        </authorList>
    </citation>
    <scope>NUCLEOTIDE SEQUENCE</scope>
    <source>
        <strain evidence="3">ATCC BAA-1853 / DSM 23119 / SP1PR4</strain>
    </source>
</reference>